<feature type="chain" id="PRO_5022141314" description="Prenyltransferase and squalene oxidase repeat protein" evidence="1">
    <location>
        <begin position="39"/>
        <end position="593"/>
    </location>
</feature>
<feature type="signal peptide" evidence="1">
    <location>
        <begin position="1"/>
        <end position="38"/>
    </location>
</feature>
<dbReference type="KEGG" id="gfm:Enr17x_33760"/>
<evidence type="ECO:0000313" key="3">
    <source>
        <dbReference type="Proteomes" id="UP000318313"/>
    </source>
</evidence>
<dbReference type="SUPFAM" id="SSF48371">
    <property type="entry name" value="ARM repeat"/>
    <property type="match status" value="1"/>
</dbReference>
<evidence type="ECO:0000313" key="2">
    <source>
        <dbReference type="EMBL" id="QDV51321.1"/>
    </source>
</evidence>
<dbReference type="Gene3D" id="1.50.10.20">
    <property type="match status" value="1"/>
</dbReference>
<gene>
    <name evidence="2" type="ORF">Enr17x_33760</name>
</gene>
<dbReference type="Gene3D" id="1.25.10.10">
    <property type="entry name" value="Leucine-rich Repeat Variant"/>
    <property type="match status" value="1"/>
</dbReference>
<sequence length="593" mass="65783" precursor="true">MNHYCAVQTLFSAGKRARLSTAPCLMTLIVFLAFQSNAYSQPPKAEIDVAIKRGVAYLKEKKDYGRTGMNAFVAYTLLKSGESPESAYIQRCVKNILADHQQKDKNGEPIYKPGGDYNYCAGVQLMVLEALSPELYYAEIRATAEFLINTQLPGGGWFYPQDTPNNGDTSITQYAILGLWAAERAGMTIPTTVWDKAARWHLSTQLPTGAFSYHPGDRAGSAPKHTMSVAGTGSMYVISMQLYPDGKLRSGPVTKQSTPSKKRFGFLEKVELTEKEKGKDEKNLFTKPTISYAALQGGKAKGANWVVNNYNVRSPTGWPNYYLYGIERIAALANVEKLGPHDWYADGARQLLATQRDDGSWKGVGNIPASTCLAIIFLSKATVKTLGRRYKPEPVGAGLLAGGRGLPKNLAEVQMRNGKVESKKLSGDLSELLAQLENPANADLESTQETLVETITLGDREKLIQQKDRVLKLIDARSPDVRRTAIWALSRTNDFRMAPHLIRALKDPDLGVRIEARNGLCTLSRKIRGLGMPEDPLADAPLNLPEAERLKLVEAWSDEATSRWQKWYNSIKPFEEKFDLYEVLNQLPQSKNK</sequence>
<dbReference type="InterPro" id="IPR016024">
    <property type="entry name" value="ARM-type_fold"/>
</dbReference>
<proteinExistence type="predicted"/>
<evidence type="ECO:0008006" key="4">
    <source>
        <dbReference type="Google" id="ProtNLM"/>
    </source>
</evidence>
<protein>
    <recommendedName>
        <fullName evidence="4">Prenyltransferase and squalene oxidase repeat protein</fullName>
    </recommendedName>
</protein>
<evidence type="ECO:0000256" key="1">
    <source>
        <dbReference type="SAM" id="SignalP"/>
    </source>
</evidence>
<keyword evidence="1" id="KW-0732">Signal</keyword>
<name>A0A518IDZ3_9PLAN</name>
<dbReference type="EMBL" id="CP037452">
    <property type="protein sequence ID" value="QDV51321.1"/>
    <property type="molecule type" value="Genomic_DNA"/>
</dbReference>
<dbReference type="InterPro" id="IPR008930">
    <property type="entry name" value="Terpenoid_cyclase/PrenylTrfase"/>
</dbReference>
<dbReference type="Proteomes" id="UP000318313">
    <property type="component" value="Chromosome"/>
</dbReference>
<dbReference type="AlphaFoldDB" id="A0A518IDZ3"/>
<organism evidence="2 3">
    <name type="scientific">Gimesia fumaroli</name>
    <dbReference type="NCBI Taxonomy" id="2527976"/>
    <lineage>
        <taxon>Bacteria</taxon>
        <taxon>Pseudomonadati</taxon>
        <taxon>Planctomycetota</taxon>
        <taxon>Planctomycetia</taxon>
        <taxon>Planctomycetales</taxon>
        <taxon>Planctomycetaceae</taxon>
        <taxon>Gimesia</taxon>
    </lineage>
</organism>
<dbReference type="SUPFAM" id="SSF48239">
    <property type="entry name" value="Terpenoid cyclases/Protein prenyltransferases"/>
    <property type="match status" value="1"/>
</dbReference>
<keyword evidence="3" id="KW-1185">Reference proteome</keyword>
<reference evidence="2 3" key="1">
    <citation type="submission" date="2019-03" db="EMBL/GenBank/DDBJ databases">
        <title>Deep-cultivation of Planctomycetes and their phenomic and genomic characterization uncovers novel biology.</title>
        <authorList>
            <person name="Wiegand S."/>
            <person name="Jogler M."/>
            <person name="Boedeker C."/>
            <person name="Pinto D."/>
            <person name="Vollmers J."/>
            <person name="Rivas-Marin E."/>
            <person name="Kohn T."/>
            <person name="Peeters S.H."/>
            <person name="Heuer A."/>
            <person name="Rast P."/>
            <person name="Oberbeckmann S."/>
            <person name="Bunk B."/>
            <person name="Jeske O."/>
            <person name="Meyerdierks A."/>
            <person name="Storesund J.E."/>
            <person name="Kallscheuer N."/>
            <person name="Luecker S."/>
            <person name="Lage O.M."/>
            <person name="Pohl T."/>
            <person name="Merkel B.J."/>
            <person name="Hornburger P."/>
            <person name="Mueller R.-W."/>
            <person name="Bruemmer F."/>
            <person name="Labrenz M."/>
            <person name="Spormann A.M."/>
            <person name="Op den Camp H."/>
            <person name="Overmann J."/>
            <person name="Amann R."/>
            <person name="Jetten M.S.M."/>
            <person name="Mascher T."/>
            <person name="Medema M.H."/>
            <person name="Devos D.P."/>
            <person name="Kaster A.-K."/>
            <person name="Ovreas L."/>
            <person name="Rohde M."/>
            <person name="Galperin M.Y."/>
            <person name="Jogler C."/>
        </authorList>
    </citation>
    <scope>NUCLEOTIDE SEQUENCE [LARGE SCALE GENOMIC DNA]</scope>
    <source>
        <strain evidence="2 3">Enr17</strain>
    </source>
</reference>
<dbReference type="CDD" id="cd00688">
    <property type="entry name" value="ISOPREN_C2_like"/>
    <property type="match status" value="1"/>
</dbReference>
<accession>A0A518IDZ3</accession>
<dbReference type="Pfam" id="PF13646">
    <property type="entry name" value="HEAT_2"/>
    <property type="match status" value="1"/>
</dbReference>
<dbReference type="InterPro" id="IPR011989">
    <property type="entry name" value="ARM-like"/>
</dbReference>